<dbReference type="Pfam" id="PF07727">
    <property type="entry name" value="RVT_2"/>
    <property type="match status" value="1"/>
</dbReference>
<evidence type="ECO:0000259" key="2">
    <source>
        <dbReference type="Pfam" id="PF07727"/>
    </source>
</evidence>
<reference evidence="4 5" key="1">
    <citation type="submission" date="2020-12" db="EMBL/GenBank/DDBJ databases">
        <title>Concerted genomic and epigenomic changes stabilize Arabidopsis allopolyploids.</title>
        <authorList>
            <person name="Chen Z."/>
        </authorList>
    </citation>
    <scope>NUCLEOTIDE SEQUENCE [LARGE SCALE GENOMIC DNA]</scope>
    <source>
        <strain evidence="4">Allo738</strain>
        <tissue evidence="4">Leaf</tissue>
    </source>
</reference>
<keyword evidence="4" id="KW-0808">Transferase</keyword>
<evidence type="ECO:0000313" key="5">
    <source>
        <dbReference type="Proteomes" id="UP000694240"/>
    </source>
</evidence>
<accession>A0A8T1Z220</accession>
<dbReference type="PANTHER" id="PTHR37610">
    <property type="entry name" value="CCHC-TYPE DOMAIN-CONTAINING PROTEIN"/>
    <property type="match status" value="1"/>
</dbReference>
<dbReference type="AlphaFoldDB" id="A0A8T1Z220"/>
<dbReference type="GO" id="GO:0003964">
    <property type="term" value="F:RNA-directed DNA polymerase activity"/>
    <property type="evidence" value="ECO:0007669"/>
    <property type="project" value="UniProtKB-KW"/>
</dbReference>
<keyword evidence="5" id="KW-1185">Reference proteome</keyword>
<dbReference type="Pfam" id="PF14244">
    <property type="entry name" value="Retrotran_gag_3"/>
    <property type="match status" value="1"/>
</dbReference>
<name>A0A8T1Z220_9BRAS</name>
<evidence type="ECO:0000259" key="3">
    <source>
        <dbReference type="Pfam" id="PF14244"/>
    </source>
</evidence>
<dbReference type="PANTHER" id="PTHR37610:SF97">
    <property type="entry name" value="RETROTRANSPOSON GAG DOMAIN-CONTAINING PROTEIN"/>
    <property type="match status" value="1"/>
</dbReference>
<organism evidence="4 5">
    <name type="scientific">Arabidopsis thaliana x Arabidopsis arenosa</name>
    <dbReference type="NCBI Taxonomy" id="1240361"/>
    <lineage>
        <taxon>Eukaryota</taxon>
        <taxon>Viridiplantae</taxon>
        <taxon>Streptophyta</taxon>
        <taxon>Embryophyta</taxon>
        <taxon>Tracheophyta</taxon>
        <taxon>Spermatophyta</taxon>
        <taxon>Magnoliopsida</taxon>
        <taxon>eudicotyledons</taxon>
        <taxon>Gunneridae</taxon>
        <taxon>Pentapetalae</taxon>
        <taxon>rosids</taxon>
        <taxon>malvids</taxon>
        <taxon>Brassicales</taxon>
        <taxon>Brassicaceae</taxon>
        <taxon>Camelineae</taxon>
        <taxon>Arabidopsis</taxon>
    </lineage>
</organism>
<dbReference type="EMBL" id="JAEFBK010000011">
    <property type="protein sequence ID" value="KAG7552476.1"/>
    <property type="molecule type" value="Genomic_DNA"/>
</dbReference>
<gene>
    <name evidence="4" type="ORF">ISN45_Aa06g030780</name>
</gene>
<feature type="domain" description="Reverse transcriptase Ty1/copia-type" evidence="2">
    <location>
        <begin position="679"/>
        <end position="758"/>
    </location>
</feature>
<feature type="region of interest" description="Disordered" evidence="1">
    <location>
        <begin position="395"/>
        <end position="425"/>
    </location>
</feature>
<dbReference type="InterPro" id="IPR029472">
    <property type="entry name" value="Copia-like_N"/>
</dbReference>
<proteinExistence type="predicted"/>
<keyword evidence="4" id="KW-0548">Nucleotidyltransferase</keyword>
<evidence type="ECO:0000313" key="4">
    <source>
        <dbReference type="EMBL" id="KAG7552476.1"/>
    </source>
</evidence>
<sequence>MISSVLLNGENYIEWSEEMLNALQAKRKTSFIDGTITKPSSDDPNFDYRKAVNSMIVGWIRASIESKVKSTVTFISDAHLLWDELRQRFSVSNNVWVHQIKAQLASCRQDGNTVIDYYGRLCNLWDKLKNYQASTVCPHGSIMTAIVKERDDEKLHQFMMGLDDAGFGGLCTCLVNMDPLPSLGVAYSKVIREEQTLSSSRNQDLREEAVGFVARHELPLTVSSSHSPTEFQSGNRADSSIIKSQPVICSQCGRTCHEKKDCWSIVGFPDWWTDRSGGSRGSGGRGGRSACRGGRGACRGHGGKIATAHAISSNPTSYPDGFADGSKTFAVNMGVFPLSEKVALTNVLYDRFSKTLIGSALPMVSNSGSFVGSRSCDVVTDSDWCLPPILDRGSSPTNVVESSDGGGSPDKTTPSPEIKTSPVLDPGTVSALSSIVSSLVDEIPAGPLVPTPTIPLVSKIVAPSSPEVTLPRQDKRPVKMSALLSIYVLYNVTSDIQTHHTLSLSDSQFPSMDQGNSLYPLTNYVSDDKFSPGHRAFLAAITNNDEPKSFKDVDRVKMDVHNAFLHGDLDEEVYMKLSSGFCHSHPDKVCQLQVDALEINKTWDIVDLPIRLANGSQWVYKTKYNTDGTVERYKSRLVMDVHNAFLHGDLEEEVYMKLSHGFCHSHLDKVCRLRIELCFLIYVDDLLICGNDGYMLKKFKEYLGRSFSMKDLGKLKYFLGIEVSRGTEGIFLLQRQYTLDIIADCGSLGSRPAPTPLEQNHHLASDDGPLLTNAKPYRRLVGRLLYLLRTRPELSYSVHVLFQFLQAPREAHWAAALRIVRFLKGLPGQGILFKADKDLTLTVYCDSDYSSCPLNRRSLSAYVVLLGGSPISSKNEETRNNLLLFRGG</sequence>
<dbReference type="Proteomes" id="UP000694240">
    <property type="component" value="Chromosome 11"/>
</dbReference>
<comment type="caution">
    <text evidence="4">The sequence shown here is derived from an EMBL/GenBank/DDBJ whole genome shotgun (WGS) entry which is preliminary data.</text>
</comment>
<dbReference type="InterPro" id="IPR013103">
    <property type="entry name" value="RVT_2"/>
</dbReference>
<feature type="domain" description="Retrotransposon Copia-like N-terminal" evidence="3">
    <location>
        <begin position="2"/>
        <end position="40"/>
    </location>
</feature>
<keyword evidence="4" id="KW-0695">RNA-directed DNA polymerase</keyword>
<evidence type="ECO:0000256" key="1">
    <source>
        <dbReference type="SAM" id="MobiDB-lite"/>
    </source>
</evidence>
<protein>
    <submittedName>
        <fullName evidence="4">Reverse transcriptase RNA-dependent DNA polymerase</fullName>
    </submittedName>
</protein>